<dbReference type="PANTHER" id="PTHR43434">
    <property type="entry name" value="PHOSPHOGLYCOLATE PHOSPHATASE"/>
    <property type="match status" value="1"/>
</dbReference>
<dbReference type="Gene3D" id="3.40.50.1000">
    <property type="entry name" value="HAD superfamily/HAD-like"/>
    <property type="match status" value="1"/>
</dbReference>
<dbReference type="InterPro" id="IPR036412">
    <property type="entry name" value="HAD-like_sf"/>
</dbReference>
<dbReference type="InterPro" id="IPR023214">
    <property type="entry name" value="HAD_sf"/>
</dbReference>
<comment type="caution">
    <text evidence="1">The sequence shown here is derived from an EMBL/GenBank/DDBJ whole genome shotgun (WGS) entry which is preliminary data.</text>
</comment>
<reference evidence="1" key="1">
    <citation type="submission" date="2021-04" db="EMBL/GenBank/DDBJ databases">
        <title>Sinoanaerobacter chloroacetimidivorans sp. nov., an obligate anaerobic bacterium isolated from anaerobic sludge.</title>
        <authorList>
            <person name="Bao Y."/>
        </authorList>
    </citation>
    <scope>NUCLEOTIDE SEQUENCE</scope>
    <source>
        <strain evidence="1">BAD-6</strain>
    </source>
</reference>
<reference evidence="1" key="2">
    <citation type="submission" date="2021-04" db="EMBL/GenBank/DDBJ databases">
        <authorList>
            <person name="Liu J."/>
        </authorList>
    </citation>
    <scope>NUCLEOTIDE SEQUENCE</scope>
    <source>
        <strain evidence="1">BAD-6</strain>
    </source>
</reference>
<evidence type="ECO:0000313" key="2">
    <source>
        <dbReference type="Proteomes" id="UP000675664"/>
    </source>
</evidence>
<dbReference type="SFLD" id="SFLDG01129">
    <property type="entry name" value="C1.5:_HAD__Beta-PGM__Phosphata"/>
    <property type="match status" value="1"/>
</dbReference>
<dbReference type="InterPro" id="IPR023198">
    <property type="entry name" value="PGP-like_dom2"/>
</dbReference>
<accession>A0A8J7W2V5</accession>
<dbReference type="GO" id="GO:0006281">
    <property type="term" value="P:DNA repair"/>
    <property type="evidence" value="ECO:0007669"/>
    <property type="project" value="TreeGrafter"/>
</dbReference>
<dbReference type="Pfam" id="PF13419">
    <property type="entry name" value="HAD_2"/>
    <property type="match status" value="1"/>
</dbReference>
<dbReference type="InterPro" id="IPR041492">
    <property type="entry name" value="HAD_2"/>
</dbReference>
<keyword evidence="2" id="KW-1185">Reference proteome</keyword>
<sequence length="219" mass="25088">MYKACIFDLDGTLLNTLDTIAYYSNKALEHFGFQKLPQEKYQVLCRLSYKEYYETLLRFGGCPEGKIDELRDIIGAYDQKVYMEDYLYLTRPFDGISAVLKELKEKGITLAVLTNKPDHIAKNIIASLFPDMFHLCIGHIAGNPSKPDPHSLLALIQQLSLSKEECLYAGDTDIDILTAKRAEVFSIATAWGYQTIEMLQSQNPDVIIHRPEEILYYFR</sequence>
<proteinExistence type="predicted"/>
<dbReference type="GO" id="GO:0008967">
    <property type="term" value="F:phosphoglycolate phosphatase activity"/>
    <property type="evidence" value="ECO:0007669"/>
    <property type="project" value="TreeGrafter"/>
</dbReference>
<dbReference type="Gene3D" id="1.10.150.240">
    <property type="entry name" value="Putative phosphatase, domain 2"/>
    <property type="match status" value="1"/>
</dbReference>
<dbReference type="RefSeq" id="WP_227018389.1">
    <property type="nucleotide sequence ID" value="NZ_JAGSND010000006.1"/>
</dbReference>
<evidence type="ECO:0000313" key="1">
    <source>
        <dbReference type="EMBL" id="MBR0598260.1"/>
    </source>
</evidence>
<gene>
    <name evidence="1" type="ORF">KCX82_10275</name>
</gene>
<dbReference type="EMBL" id="JAGSND010000006">
    <property type="protein sequence ID" value="MBR0598260.1"/>
    <property type="molecule type" value="Genomic_DNA"/>
</dbReference>
<name>A0A8J7W2V5_9FIRM</name>
<organism evidence="1 2">
    <name type="scientific">Sinanaerobacter chloroacetimidivorans</name>
    <dbReference type="NCBI Taxonomy" id="2818044"/>
    <lineage>
        <taxon>Bacteria</taxon>
        <taxon>Bacillati</taxon>
        <taxon>Bacillota</taxon>
        <taxon>Clostridia</taxon>
        <taxon>Peptostreptococcales</taxon>
        <taxon>Anaerovoracaceae</taxon>
        <taxon>Sinanaerobacter</taxon>
    </lineage>
</organism>
<dbReference type="InterPro" id="IPR006439">
    <property type="entry name" value="HAD-SF_hydro_IA"/>
</dbReference>
<dbReference type="SUPFAM" id="SSF56784">
    <property type="entry name" value="HAD-like"/>
    <property type="match status" value="1"/>
</dbReference>
<dbReference type="InterPro" id="IPR050155">
    <property type="entry name" value="HAD-like_hydrolase_sf"/>
</dbReference>
<dbReference type="NCBIfam" id="TIGR01549">
    <property type="entry name" value="HAD-SF-IA-v1"/>
    <property type="match status" value="1"/>
</dbReference>
<dbReference type="GO" id="GO:0005829">
    <property type="term" value="C:cytosol"/>
    <property type="evidence" value="ECO:0007669"/>
    <property type="project" value="TreeGrafter"/>
</dbReference>
<protein>
    <submittedName>
        <fullName evidence="1">HAD family hydrolase</fullName>
    </submittedName>
</protein>
<keyword evidence="1" id="KW-0378">Hydrolase</keyword>
<dbReference type="AlphaFoldDB" id="A0A8J7W2V5"/>
<dbReference type="SFLD" id="SFLDS00003">
    <property type="entry name" value="Haloacid_Dehalogenase"/>
    <property type="match status" value="1"/>
</dbReference>
<dbReference type="Proteomes" id="UP000675664">
    <property type="component" value="Unassembled WGS sequence"/>
</dbReference>
<dbReference type="PANTHER" id="PTHR43434:SF1">
    <property type="entry name" value="PHOSPHOGLYCOLATE PHOSPHATASE"/>
    <property type="match status" value="1"/>
</dbReference>